<reference evidence="8" key="1">
    <citation type="submission" date="2020-05" db="EMBL/GenBank/DDBJ databases">
        <authorList>
            <person name="Chiriac C."/>
            <person name="Salcher M."/>
            <person name="Ghai R."/>
            <person name="Kavagutti S V."/>
        </authorList>
    </citation>
    <scope>NUCLEOTIDE SEQUENCE</scope>
</reference>
<feature type="domain" description="RDD" evidence="7">
    <location>
        <begin position="36"/>
        <end position="159"/>
    </location>
</feature>
<evidence type="ECO:0000259" key="7">
    <source>
        <dbReference type="Pfam" id="PF06271"/>
    </source>
</evidence>
<keyword evidence="5 6" id="KW-0472">Membrane</keyword>
<evidence type="ECO:0000256" key="3">
    <source>
        <dbReference type="ARBA" id="ARBA00022692"/>
    </source>
</evidence>
<evidence type="ECO:0000256" key="2">
    <source>
        <dbReference type="ARBA" id="ARBA00022475"/>
    </source>
</evidence>
<organism evidence="8">
    <name type="scientific">freshwater metagenome</name>
    <dbReference type="NCBI Taxonomy" id="449393"/>
    <lineage>
        <taxon>unclassified sequences</taxon>
        <taxon>metagenomes</taxon>
        <taxon>ecological metagenomes</taxon>
    </lineage>
</organism>
<comment type="subcellular location">
    <subcellularLocation>
        <location evidence="1">Cell membrane</location>
        <topology evidence="1">Multi-pass membrane protein</topology>
    </subcellularLocation>
</comment>
<evidence type="ECO:0000256" key="1">
    <source>
        <dbReference type="ARBA" id="ARBA00004651"/>
    </source>
</evidence>
<keyword evidence="2" id="KW-1003">Cell membrane</keyword>
<dbReference type="GO" id="GO:0005886">
    <property type="term" value="C:plasma membrane"/>
    <property type="evidence" value="ECO:0007669"/>
    <property type="project" value="UniProtKB-SubCell"/>
</dbReference>
<evidence type="ECO:0000313" key="8">
    <source>
        <dbReference type="EMBL" id="CAB4660809.1"/>
    </source>
</evidence>
<dbReference type="PANTHER" id="PTHR36115:SF6">
    <property type="entry name" value="PROLINE-RICH ANTIGEN HOMOLOG"/>
    <property type="match status" value="1"/>
</dbReference>
<protein>
    <submittedName>
        <fullName evidence="8">Unannotated protein</fullName>
    </submittedName>
</protein>
<sequence length="179" mass="19900">MTSFEKFRQQLAAGEVPNPAQVVIPEKAKSKQGHRSGIVTRALAVAIDISVTIVVMLVSYGLLWLFLLLIAPIKIFEMPEASWFFLAGFVLLWAYCTASWALSGRTLGNHLMGIQVVDYKGNRLGWPLSALRSIFSMVFPIGLLWVVVSPTNRSVQDTILRTGVVHNWSVTLIDPFVKE</sequence>
<evidence type="ECO:0000256" key="5">
    <source>
        <dbReference type="ARBA" id="ARBA00023136"/>
    </source>
</evidence>
<evidence type="ECO:0000256" key="4">
    <source>
        <dbReference type="ARBA" id="ARBA00022989"/>
    </source>
</evidence>
<name>A0A6J6LJK8_9ZZZZ</name>
<proteinExistence type="predicted"/>
<feature type="transmembrane region" description="Helical" evidence="6">
    <location>
        <begin position="83"/>
        <end position="103"/>
    </location>
</feature>
<keyword evidence="3 6" id="KW-0812">Transmembrane</keyword>
<dbReference type="EMBL" id="CAEZWW010000002">
    <property type="protein sequence ID" value="CAB4660809.1"/>
    <property type="molecule type" value="Genomic_DNA"/>
</dbReference>
<accession>A0A6J6LJK8</accession>
<dbReference type="InterPro" id="IPR051791">
    <property type="entry name" value="Pra-immunoreactive"/>
</dbReference>
<dbReference type="Pfam" id="PF06271">
    <property type="entry name" value="RDD"/>
    <property type="match status" value="1"/>
</dbReference>
<evidence type="ECO:0000256" key="6">
    <source>
        <dbReference type="SAM" id="Phobius"/>
    </source>
</evidence>
<dbReference type="PANTHER" id="PTHR36115">
    <property type="entry name" value="PROLINE-RICH ANTIGEN HOMOLOG-RELATED"/>
    <property type="match status" value="1"/>
</dbReference>
<gene>
    <name evidence="8" type="ORF">UFOPK2310_00038</name>
</gene>
<dbReference type="InterPro" id="IPR010432">
    <property type="entry name" value="RDD"/>
</dbReference>
<dbReference type="AlphaFoldDB" id="A0A6J6LJK8"/>
<keyword evidence="4 6" id="KW-1133">Transmembrane helix</keyword>
<feature type="transmembrane region" description="Helical" evidence="6">
    <location>
        <begin position="38"/>
        <end position="71"/>
    </location>
</feature>
<feature type="transmembrane region" description="Helical" evidence="6">
    <location>
        <begin position="124"/>
        <end position="148"/>
    </location>
</feature>